<dbReference type="PANTHER" id="PTHR48098:SF1">
    <property type="entry name" value="DIACYLGLYCEROL ACYLTRANSFERASE_MYCOLYLTRANSFERASE AG85A"/>
    <property type="match status" value="1"/>
</dbReference>
<evidence type="ECO:0000256" key="4">
    <source>
        <dbReference type="ARBA" id="ARBA00013244"/>
    </source>
</evidence>
<keyword evidence="9" id="KW-0732">Signal</keyword>
<evidence type="ECO:0000256" key="2">
    <source>
        <dbReference type="ARBA" id="ARBA00005874"/>
    </source>
</evidence>
<feature type="chain" id="PRO_5047092840" description="Acyl-CoA:diacylglycerol acyltransferase" evidence="9">
    <location>
        <begin position="34"/>
        <end position="369"/>
    </location>
</feature>
<dbReference type="InterPro" id="IPR029058">
    <property type="entry name" value="AB_hydrolase_fold"/>
</dbReference>
<dbReference type="PANTHER" id="PTHR48098">
    <property type="entry name" value="ENTEROCHELIN ESTERASE-RELATED"/>
    <property type="match status" value="1"/>
</dbReference>
<comment type="catalytic activity">
    <reaction evidence="1">
        <text>2 alpha,alpha'-trehalose 6-mycolate = alpha,alpha'-trehalose 6,6'-bismycolate + alpha,alpha-trehalose</text>
        <dbReference type="Rhea" id="RHEA:23472"/>
        <dbReference type="ChEBI" id="CHEBI:16551"/>
        <dbReference type="ChEBI" id="CHEBI:18195"/>
        <dbReference type="ChEBI" id="CHEBI:18234"/>
        <dbReference type="EC" id="2.3.1.122"/>
    </reaction>
</comment>
<evidence type="ECO:0000256" key="6">
    <source>
        <dbReference type="ARBA" id="ARBA00023315"/>
    </source>
</evidence>
<protein>
    <recommendedName>
        <fullName evidence="7">Acyl-CoA:diacylglycerol acyltransferase</fullName>
        <ecNumber evidence="3">2.3.1.122</ecNumber>
        <ecNumber evidence="4">2.3.1.20</ecNumber>
    </recommendedName>
</protein>
<dbReference type="InterPro" id="IPR000801">
    <property type="entry name" value="Esterase-like"/>
</dbReference>
<evidence type="ECO:0000256" key="1">
    <source>
        <dbReference type="ARBA" id="ARBA00000697"/>
    </source>
</evidence>
<dbReference type="EMBL" id="JAEDAJ010000005">
    <property type="protein sequence ID" value="MBK0331879.1"/>
    <property type="molecule type" value="Genomic_DNA"/>
</dbReference>
<evidence type="ECO:0000256" key="7">
    <source>
        <dbReference type="ARBA" id="ARBA00032572"/>
    </source>
</evidence>
<organism evidence="10 11">
    <name type="scientific">Brachybacterium halotolerans</name>
    <dbReference type="NCBI Taxonomy" id="2795215"/>
    <lineage>
        <taxon>Bacteria</taxon>
        <taxon>Bacillati</taxon>
        <taxon>Actinomycetota</taxon>
        <taxon>Actinomycetes</taxon>
        <taxon>Micrococcales</taxon>
        <taxon>Dermabacteraceae</taxon>
        <taxon>Brachybacterium</taxon>
    </lineage>
</organism>
<comment type="similarity">
    <text evidence="2">Belongs to the mycobacterial A85 antigen family.</text>
</comment>
<name>A0ABS1BB51_9MICO</name>
<dbReference type="PROSITE" id="PS51318">
    <property type="entry name" value="TAT"/>
    <property type="match status" value="1"/>
</dbReference>
<dbReference type="Pfam" id="PF00756">
    <property type="entry name" value="Esterase"/>
    <property type="match status" value="1"/>
</dbReference>
<sequence length="369" mass="39505">MTHQTHAHRPSRRTMLAGTAAAAAMTTAGSMAAAPAAQATGTDPFDPGAYTASHGLRFESGFPAPVPSKRSIDFRVSTDQVKTFPPSFRVMLPEGYADTERTYPVLLLLHGGWGMFLDWTERGGNAVGATAGQDVIVVMPDGGGGSFYSNANFPRPGLEANWETFIIEQVLPFVHDSFRTDPSRMAIAGLSMGGFGSLALGQKYDSSFLSVSAYSGPADVTAPGVDATIALAPLADAQNGYWQTTNLPGAVWGWPASDVRFQYDPLSNVERYRGKRLFLRCGDGLNPDLHKIIEAAPDIAAQLGLSIAKIQADVTEIGVKPTNVDFHDALDAAGIEHDFAVWPGHEHDWDTWNRAFAEDLPGIMAALRA</sequence>
<dbReference type="InterPro" id="IPR006311">
    <property type="entry name" value="TAT_signal"/>
</dbReference>
<keyword evidence="6" id="KW-0012">Acyltransferase</keyword>
<evidence type="ECO:0000313" key="11">
    <source>
        <dbReference type="Proteomes" id="UP000612352"/>
    </source>
</evidence>
<evidence type="ECO:0000256" key="3">
    <source>
        <dbReference type="ARBA" id="ARBA00012820"/>
    </source>
</evidence>
<dbReference type="EC" id="2.3.1.20" evidence="4"/>
<feature type="signal peptide" evidence="9">
    <location>
        <begin position="1"/>
        <end position="33"/>
    </location>
</feature>
<keyword evidence="5" id="KW-0808">Transferase</keyword>
<evidence type="ECO:0000313" key="10">
    <source>
        <dbReference type="EMBL" id="MBK0331879.1"/>
    </source>
</evidence>
<dbReference type="Gene3D" id="3.40.50.1820">
    <property type="entry name" value="alpha/beta hydrolase"/>
    <property type="match status" value="1"/>
</dbReference>
<dbReference type="SUPFAM" id="SSF53474">
    <property type="entry name" value="alpha/beta-Hydrolases"/>
    <property type="match status" value="1"/>
</dbReference>
<dbReference type="Proteomes" id="UP000612352">
    <property type="component" value="Unassembled WGS sequence"/>
</dbReference>
<evidence type="ECO:0000256" key="9">
    <source>
        <dbReference type="SAM" id="SignalP"/>
    </source>
</evidence>
<evidence type="ECO:0000256" key="8">
    <source>
        <dbReference type="ARBA" id="ARBA00048109"/>
    </source>
</evidence>
<dbReference type="EC" id="2.3.1.122" evidence="3"/>
<dbReference type="RefSeq" id="WP_200502601.1">
    <property type="nucleotide sequence ID" value="NZ_JAEDAJ010000005.1"/>
</dbReference>
<proteinExistence type="inferred from homology"/>
<keyword evidence="11" id="KW-1185">Reference proteome</keyword>
<reference evidence="10 11" key="1">
    <citation type="submission" date="2020-12" db="EMBL/GenBank/DDBJ databases">
        <title>Brachybacterium sp. MASK1Z-5, whole genome shotgun sequence.</title>
        <authorList>
            <person name="Tuo L."/>
        </authorList>
    </citation>
    <scope>NUCLEOTIDE SEQUENCE [LARGE SCALE GENOMIC DNA]</scope>
    <source>
        <strain evidence="10 11">MASK1Z-5</strain>
    </source>
</reference>
<comment type="catalytic activity">
    <reaction evidence="8">
        <text>an acyl-CoA + a 1,2-diacyl-sn-glycerol = a triacyl-sn-glycerol + CoA</text>
        <dbReference type="Rhea" id="RHEA:10868"/>
        <dbReference type="ChEBI" id="CHEBI:17815"/>
        <dbReference type="ChEBI" id="CHEBI:57287"/>
        <dbReference type="ChEBI" id="CHEBI:58342"/>
        <dbReference type="ChEBI" id="CHEBI:64615"/>
        <dbReference type="EC" id="2.3.1.20"/>
    </reaction>
</comment>
<gene>
    <name evidence="10" type="ORF">I8D64_10740</name>
</gene>
<accession>A0ABS1BB51</accession>
<comment type="caution">
    <text evidence="10">The sequence shown here is derived from an EMBL/GenBank/DDBJ whole genome shotgun (WGS) entry which is preliminary data.</text>
</comment>
<evidence type="ECO:0000256" key="5">
    <source>
        <dbReference type="ARBA" id="ARBA00022679"/>
    </source>
</evidence>
<dbReference type="InterPro" id="IPR050583">
    <property type="entry name" value="Mycobacterial_A85_antigen"/>
</dbReference>